<dbReference type="InterPro" id="IPR019734">
    <property type="entry name" value="TPR_rpt"/>
</dbReference>
<dbReference type="PROSITE" id="PS50005">
    <property type="entry name" value="TPR"/>
    <property type="match status" value="1"/>
</dbReference>
<evidence type="ECO:0000256" key="4">
    <source>
        <dbReference type="PROSITE-ProRule" id="PRU00339"/>
    </source>
</evidence>
<proteinExistence type="predicted"/>
<organism evidence="6 7">
    <name type="scientific">Sphingobacterium kyonggiense</name>
    <dbReference type="NCBI Taxonomy" id="714075"/>
    <lineage>
        <taxon>Bacteria</taxon>
        <taxon>Pseudomonadati</taxon>
        <taxon>Bacteroidota</taxon>
        <taxon>Sphingobacteriia</taxon>
        <taxon>Sphingobacteriales</taxon>
        <taxon>Sphingobacteriaceae</taxon>
        <taxon>Sphingobacterium</taxon>
    </lineage>
</organism>
<evidence type="ECO:0000256" key="3">
    <source>
        <dbReference type="ARBA" id="ARBA00022803"/>
    </source>
</evidence>
<keyword evidence="1" id="KW-0732">Signal</keyword>
<feature type="repeat" description="TPR" evidence="4">
    <location>
        <begin position="682"/>
        <end position="715"/>
    </location>
</feature>
<dbReference type="Pfam" id="PF13174">
    <property type="entry name" value="TPR_6"/>
    <property type="match status" value="1"/>
</dbReference>
<reference evidence="7" key="1">
    <citation type="journal article" date="2019" name="Int. J. Syst. Evol. Microbiol.">
        <title>The Global Catalogue of Microorganisms (GCM) 10K type strain sequencing project: providing services to taxonomists for standard genome sequencing and annotation.</title>
        <authorList>
            <consortium name="The Broad Institute Genomics Platform"/>
            <consortium name="The Broad Institute Genome Sequencing Center for Infectious Disease"/>
            <person name="Wu L."/>
            <person name="Ma J."/>
        </authorList>
    </citation>
    <scope>NUCLEOTIDE SEQUENCE [LARGE SCALE GENOMIC DNA]</scope>
    <source>
        <strain evidence="7">JCM 16704</strain>
    </source>
</reference>
<dbReference type="PANTHER" id="PTHR44186">
    <property type="match status" value="1"/>
</dbReference>
<dbReference type="Gene3D" id="1.25.40.10">
    <property type="entry name" value="Tetratricopeptide repeat domain"/>
    <property type="match status" value="7"/>
</dbReference>
<keyword evidence="7" id="KW-1185">Reference proteome</keyword>
<protein>
    <submittedName>
        <fullName evidence="6">Tetratricopeptide repeat protein</fullName>
    </submittedName>
</protein>
<gene>
    <name evidence="6" type="ORF">GCM10022216_23290</name>
</gene>
<evidence type="ECO:0000313" key="6">
    <source>
        <dbReference type="EMBL" id="GAA4142401.1"/>
    </source>
</evidence>
<keyword evidence="2" id="KW-0677">Repeat</keyword>
<evidence type="ECO:0000256" key="1">
    <source>
        <dbReference type="ARBA" id="ARBA00022729"/>
    </source>
</evidence>
<comment type="caution">
    <text evidence="6">The sequence shown here is derived from an EMBL/GenBank/DDBJ whole genome shotgun (WGS) entry which is preliminary data.</text>
</comment>
<dbReference type="InterPro" id="IPR039565">
    <property type="entry name" value="BamD-like"/>
</dbReference>
<name>A0ABP7YWD1_9SPHI</name>
<keyword evidence="3 4" id="KW-0802">TPR repeat</keyword>
<dbReference type="Proteomes" id="UP001500101">
    <property type="component" value="Unassembled WGS sequence"/>
</dbReference>
<dbReference type="EMBL" id="BAAAZI010000010">
    <property type="protein sequence ID" value="GAA4142401.1"/>
    <property type="molecule type" value="Genomic_DNA"/>
</dbReference>
<feature type="domain" description="Outer membrane lipoprotein BamD-like" evidence="5">
    <location>
        <begin position="620"/>
        <end position="812"/>
    </location>
</feature>
<dbReference type="InterPro" id="IPR011990">
    <property type="entry name" value="TPR-like_helical_dom_sf"/>
</dbReference>
<evidence type="ECO:0000259" key="5">
    <source>
        <dbReference type="Pfam" id="PF13525"/>
    </source>
</evidence>
<dbReference type="Pfam" id="PF13432">
    <property type="entry name" value="TPR_16"/>
    <property type="match status" value="2"/>
</dbReference>
<evidence type="ECO:0000313" key="7">
    <source>
        <dbReference type="Proteomes" id="UP001500101"/>
    </source>
</evidence>
<dbReference type="SMART" id="SM00028">
    <property type="entry name" value="TPR"/>
    <property type="match status" value="8"/>
</dbReference>
<dbReference type="Pfam" id="PF13525">
    <property type="entry name" value="YfiO"/>
    <property type="match status" value="1"/>
</dbReference>
<dbReference type="PANTHER" id="PTHR44186:SF1">
    <property type="entry name" value="BARDET-BIEDL SYNDROME 4 PROTEIN"/>
    <property type="match status" value="1"/>
</dbReference>
<evidence type="ECO:0000256" key="2">
    <source>
        <dbReference type="ARBA" id="ARBA00022737"/>
    </source>
</evidence>
<dbReference type="SUPFAM" id="SSF48452">
    <property type="entry name" value="TPR-like"/>
    <property type="match status" value="5"/>
</dbReference>
<accession>A0ABP7YWD1</accession>
<sequence>MGYAHIIEEQSIKGVFDRMYKKIYQVGVAMSLLSTPALAQHSAWQEVNKAYKEGLELFERGKFSSASKQFDLAEQIRTKSTLQLDETEELSLLKENVRYYQAVCAIELGESDAENQFLKFIRDYPASANSKAAYFQIGKSYYAKKDYPKAIEWFEKIDSKNLAGAENLEYRFKLAYAKFMTGDYEASKPVFTELKDQRSPYQEASIYYYAYLSYLDQEYKTALNEFERLEGSKTYENSYPYYITALYFLDKRYDDVLNYALPKLASTKQESETDMFRIVAATYFIKGDLNKSKEYYDKFQAQDQGKTQNNQDSYQIGYINYKLGNYEKAIEEFSKLEEPDAYYQSAMISLGDAYLKTGNKQGARNAFFKASKLEFDPELKEEGLFNYAKLSYDLEFHQVALDAVQEYIKTYPRTKRNEEAKTLLAEVLLSTKNYRAAVDVLEDLKNRGKEANAAYQKVTYYRGLEYYNERAFENAISMFMRSESNRYDEEIYALSVYWKAEAMYEVRKFKEAVANFNKFLALPAARKTDVYNYANYALAYAAFRNDNYSTSANYFERFLAGGGSEGIDLNTRNDAMARAADSYLAIKNYSKAANYYDRLIASGAQSQDYALFQKGILLGLQGDNNGKVATLQSVMVKYPKSNYADDVAFEVPYTYFLMGQHDQAIAGLQKMVEQYPRSSYVPRALVTIGLVQYNKDENDAALKTFQRVVNQYPTTDEAKQALGSIENIYLDKGDASGYIRYATSTNIGDLSTAEQDAHTFAIARTLFDRGNWQATVEAVNAYFDKFPKPIQEKHARFIRAESNANLGKDKEALHDFNIIMNDWTSAYTERTLISVSKLHLRNKAYNEAVQVLKKLELTSEYKENYGWAINNLLESYFNIGDYTETLTYANIIKKYEKASEEDIAKAHLYAAKAYLSTSRGSEGMKELNLAALKSKTETGAEARYLVAEQQVKNKNYDGAIKSALDISNSFSSYDYWVAKGFILMAQAYEGKGDKFQAKSTLESIIENYETKDDGILDSANKMLEKLK</sequence>